<name>A0A3E2NB74_9FIRM</name>
<evidence type="ECO:0000313" key="1">
    <source>
        <dbReference type="EMBL" id="RFZ78269.1"/>
    </source>
</evidence>
<proteinExistence type="predicted"/>
<accession>A0A3E2NB74</accession>
<reference evidence="1 2" key="1">
    <citation type="submission" date="2018-07" db="EMBL/GenBank/DDBJ databases">
        <title>New species, Clostridium PI-S10-A1B.</title>
        <authorList>
            <person name="Krishna G."/>
            <person name="Summeta K."/>
            <person name="Shikha S."/>
            <person name="Prabhu P.B."/>
            <person name="Suresh K."/>
        </authorList>
    </citation>
    <scope>NUCLEOTIDE SEQUENCE [LARGE SCALE GENOMIC DNA]</scope>
    <source>
        <strain evidence="1 2">PI-S10-A1B</strain>
    </source>
</reference>
<gene>
    <name evidence="1" type="ORF">DS742_14240</name>
</gene>
<comment type="caution">
    <text evidence="1">The sequence shown here is derived from an EMBL/GenBank/DDBJ whole genome shotgun (WGS) entry which is preliminary data.</text>
</comment>
<dbReference type="OrthoDB" id="9853424at2"/>
<sequence>MGDYKMDYVKTLKDEDMIWIQKDGDDTEIKQLIGIDSDLRYGIGDSFVHVNIATKSNDVLKCEWNGRTFYYVVINPVDEVMAFCYTLYPEA</sequence>
<protein>
    <submittedName>
        <fullName evidence="1">Uncharacterized protein</fullName>
    </submittedName>
</protein>
<evidence type="ECO:0000313" key="2">
    <source>
        <dbReference type="Proteomes" id="UP000260680"/>
    </source>
</evidence>
<dbReference type="RefSeq" id="WP_117417642.1">
    <property type="nucleotide sequence ID" value="NZ_QOHO01000043.1"/>
</dbReference>
<dbReference type="EMBL" id="QOHO01000043">
    <property type="protein sequence ID" value="RFZ78269.1"/>
    <property type="molecule type" value="Genomic_DNA"/>
</dbReference>
<dbReference type="Proteomes" id="UP000260680">
    <property type="component" value="Unassembled WGS sequence"/>
</dbReference>
<dbReference type="AlphaFoldDB" id="A0A3E2NB74"/>
<organism evidence="1 2">
    <name type="scientific">Lacrimispora amygdalina</name>
    <dbReference type="NCBI Taxonomy" id="253257"/>
    <lineage>
        <taxon>Bacteria</taxon>
        <taxon>Bacillati</taxon>
        <taxon>Bacillota</taxon>
        <taxon>Clostridia</taxon>
        <taxon>Lachnospirales</taxon>
        <taxon>Lachnospiraceae</taxon>
        <taxon>Lacrimispora</taxon>
    </lineage>
</organism>